<dbReference type="SMART" id="SM00320">
    <property type="entry name" value="WD40"/>
    <property type="match status" value="7"/>
</dbReference>
<comment type="caution">
    <text evidence="6">The sequence shown here is derived from an EMBL/GenBank/DDBJ whole genome shotgun (WGS) entry which is preliminary data.</text>
</comment>
<feature type="compositionally biased region" description="Basic and acidic residues" evidence="4">
    <location>
        <begin position="21"/>
        <end position="35"/>
    </location>
</feature>
<feature type="region of interest" description="Disordered" evidence="4">
    <location>
        <begin position="1"/>
        <end position="83"/>
    </location>
</feature>
<protein>
    <submittedName>
        <fullName evidence="6">Wdr5 protein</fullName>
    </submittedName>
</protein>
<dbReference type="Proteomes" id="UP000311382">
    <property type="component" value="Unassembled WGS sequence"/>
</dbReference>
<sequence length="401" mass="43444">MSSPDLLHHPSQGAPTLGDTPHPDEPAAKRIRLDLDSPSLPHSAAHRAHPGPQTLRSDVAADAAHANGAPRASPSPPPPPRPDYALRFTLEGHQKSIAAVKFSPDGKWLPTIHLHSLPSFSLHRTFSSHTGGVSDVAFSADSTLLASASDDTTVRVWEVDPALPLAHRPQHPDETPDNTAKVEHAARVLQGHLTAVFCVAWSPRGDLVASGGVDETVRVWDVQKGRCMRVLPAHSEPVSAVQFSRDGTMLVSCSWDGYIRIWDTSTGQCLKTLAHEDNTPVASCRFSPNSKLLFTATLDSSIRLWDYQNDKVVKSYAGHANRKYCTPPVLTPDGRHLVAGSEDHKVVVWDVQTREVVAAWVAHKDVVMAVAHHPTLSILATGALEKVLPPLHPPLSLGKRR</sequence>
<dbReference type="InterPro" id="IPR059122">
    <property type="entry name" value="Beta-prop_WDR5-like"/>
</dbReference>
<feature type="repeat" description="WD" evidence="3">
    <location>
        <begin position="330"/>
        <end position="359"/>
    </location>
</feature>
<dbReference type="PROSITE" id="PS00678">
    <property type="entry name" value="WD_REPEATS_1"/>
    <property type="match status" value="4"/>
</dbReference>
<feature type="repeat" description="WD" evidence="3">
    <location>
        <begin position="189"/>
        <end position="230"/>
    </location>
</feature>
<dbReference type="GO" id="GO:0035097">
    <property type="term" value="C:histone methyltransferase complex"/>
    <property type="evidence" value="ECO:0007669"/>
    <property type="project" value="UniProtKB-ARBA"/>
</dbReference>
<name>A0A5C5G7J1_9BASI</name>
<evidence type="ECO:0000256" key="1">
    <source>
        <dbReference type="ARBA" id="ARBA00022574"/>
    </source>
</evidence>
<dbReference type="FunFam" id="2.130.10.10:FF:000228">
    <property type="entry name" value="COMPASS-like H3K4 histone methylase component WDR5A"/>
    <property type="match status" value="1"/>
</dbReference>
<dbReference type="InterPro" id="IPR001680">
    <property type="entry name" value="WD40_rpt"/>
</dbReference>
<dbReference type="PANTHER" id="PTHR44129">
    <property type="entry name" value="WD REPEAT-CONTAINING PROTEIN POP1"/>
    <property type="match status" value="1"/>
</dbReference>
<dbReference type="CDD" id="cd00200">
    <property type="entry name" value="WD40"/>
    <property type="match status" value="1"/>
</dbReference>
<proteinExistence type="predicted"/>
<dbReference type="EMBL" id="SOZI01000003">
    <property type="protein sequence ID" value="TNY24352.1"/>
    <property type="molecule type" value="Genomic_DNA"/>
</dbReference>
<gene>
    <name evidence="6" type="ORF">DMC30DRAFT_345982</name>
</gene>
<dbReference type="Gene3D" id="2.130.10.10">
    <property type="entry name" value="YVTN repeat-like/Quinoprotein amine dehydrogenase"/>
    <property type="match status" value="1"/>
</dbReference>
<dbReference type="InterPro" id="IPR050349">
    <property type="entry name" value="WD_LIS1/nudF_dynein_reg"/>
</dbReference>
<evidence type="ECO:0000259" key="5">
    <source>
        <dbReference type="Pfam" id="PF25175"/>
    </source>
</evidence>
<keyword evidence="1 3" id="KW-0853">WD repeat</keyword>
<dbReference type="PROSITE" id="PS50082">
    <property type="entry name" value="WD_REPEATS_2"/>
    <property type="match status" value="5"/>
</dbReference>
<dbReference type="PROSITE" id="PS50294">
    <property type="entry name" value="WD_REPEATS_REGION"/>
    <property type="match status" value="4"/>
</dbReference>
<accession>A0A5C5G7J1</accession>
<evidence type="ECO:0000313" key="6">
    <source>
        <dbReference type="EMBL" id="TNY24352.1"/>
    </source>
</evidence>
<dbReference type="InterPro" id="IPR036322">
    <property type="entry name" value="WD40_repeat_dom_sf"/>
</dbReference>
<dbReference type="InterPro" id="IPR015943">
    <property type="entry name" value="WD40/YVTN_repeat-like_dom_sf"/>
</dbReference>
<evidence type="ECO:0000313" key="7">
    <source>
        <dbReference type="Proteomes" id="UP000311382"/>
    </source>
</evidence>
<keyword evidence="7" id="KW-1185">Reference proteome</keyword>
<organism evidence="6 7">
    <name type="scientific">Rhodotorula diobovata</name>
    <dbReference type="NCBI Taxonomy" id="5288"/>
    <lineage>
        <taxon>Eukaryota</taxon>
        <taxon>Fungi</taxon>
        <taxon>Dikarya</taxon>
        <taxon>Basidiomycota</taxon>
        <taxon>Pucciniomycotina</taxon>
        <taxon>Microbotryomycetes</taxon>
        <taxon>Sporidiobolales</taxon>
        <taxon>Sporidiobolaceae</taxon>
        <taxon>Rhodotorula</taxon>
    </lineage>
</organism>
<feature type="repeat" description="WD" evidence="3">
    <location>
        <begin position="126"/>
        <end position="160"/>
    </location>
</feature>
<dbReference type="InterPro" id="IPR020472">
    <property type="entry name" value="WD40_PAC1"/>
</dbReference>
<feature type="compositionally biased region" description="Pro residues" evidence="4">
    <location>
        <begin position="73"/>
        <end position="82"/>
    </location>
</feature>
<dbReference type="Pfam" id="PF25175">
    <property type="entry name" value="Beta-prop_WDR5"/>
    <property type="match status" value="1"/>
</dbReference>
<feature type="domain" description="WDR5-like beta-propeller" evidence="5">
    <location>
        <begin position="89"/>
        <end position="386"/>
    </location>
</feature>
<dbReference type="InterPro" id="IPR019775">
    <property type="entry name" value="WD40_repeat_CS"/>
</dbReference>
<dbReference type="SUPFAM" id="SSF50978">
    <property type="entry name" value="WD40 repeat-like"/>
    <property type="match status" value="1"/>
</dbReference>
<evidence type="ECO:0000256" key="3">
    <source>
        <dbReference type="PROSITE-ProRule" id="PRU00221"/>
    </source>
</evidence>
<dbReference type="GO" id="GO:0006325">
    <property type="term" value="P:chromatin organization"/>
    <property type="evidence" value="ECO:0007669"/>
    <property type="project" value="UniProtKB-KW"/>
</dbReference>
<reference evidence="6 7" key="1">
    <citation type="submission" date="2019-03" db="EMBL/GenBank/DDBJ databases">
        <title>Rhodosporidium diobovatum UCD-FST 08-225 genome sequencing, assembly, and annotation.</title>
        <authorList>
            <person name="Fakankun I.U."/>
            <person name="Fristensky B."/>
            <person name="Levin D.B."/>
        </authorList>
    </citation>
    <scope>NUCLEOTIDE SEQUENCE [LARGE SCALE GENOMIC DNA]</scope>
    <source>
        <strain evidence="6 7">UCD-FST 08-225</strain>
    </source>
</reference>
<evidence type="ECO:0000256" key="2">
    <source>
        <dbReference type="ARBA" id="ARBA00022737"/>
    </source>
</evidence>
<dbReference type="PRINTS" id="PR00320">
    <property type="entry name" value="GPROTEINBRPT"/>
</dbReference>
<dbReference type="STRING" id="5288.A0A5C5G7J1"/>
<feature type="repeat" description="WD" evidence="3">
    <location>
        <begin position="231"/>
        <end position="272"/>
    </location>
</feature>
<dbReference type="AlphaFoldDB" id="A0A5C5G7J1"/>
<keyword evidence="2" id="KW-0677">Repeat</keyword>
<dbReference type="OrthoDB" id="674604at2759"/>
<feature type="repeat" description="WD" evidence="3">
    <location>
        <begin position="274"/>
        <end position="315"/>
    </location>
</feature>
<evidence type="ECO:0000256" key="4">
    <source>
        <dbReference type="SAM" id="MobiDB-lite"/>
    </source>
</evidence>
<feature type="compositionally biased region" description="Low complexity" evidence="4">
    <location>
        <begin position="60"/>
        <end position="72"/>
    </location>
</feature>